<dbReference type="EMBL" id="QWDC01000001">
    <property type="protein sequence ID" value="RFZ95232.1"/>
    <property type="molecule type" value="Genomic_DNA"/>
</dbReference>
<dbReference type="InterPro" id="IPR021660">
    <property type="entry name" value="DUF3253"/>
</dbReference>
<dbReference type="Proteomes" id="UP000264217">
    <property type="component" value="Unassembled WGS sequence"/>
</dbReference>
<dbReference type="InterPro" id="IPR036388">
    <property type="entry name" value="WH-like_DNA-bd_sf"/>
</dbReference>
<accession>A0A372NYX5</accession>
<gene>
    <name evidence="1" type="ORF">D0C36_06815</name>
</gene>
<comment type="caution">
    <text evidence="1">The sequence shown here is derived from an EMBL/GenBank/DDBJ whole genome shotgun (WGS) entry which is preliminary data.</text>
</comment>
<keyword evidence="2" id="KW-1185">Reference proteome</keyword>
<evidence type="ECO:0000313" key="1">
    <source>
        <dbReference type="EMBL" id="RFZ95232.1"/>
    </source>
</evidence>
<sequence length="85" mass="9612">MPTNSIKQTILTMAAQRAPYKTVCPSEIACAMFPEDWRKHMDEVRVAAIELQKAGEVTITQKGKPVDVDRIKGPVRIKFISRRSQ</sequence>
<proteinExistence type="predicted"/>
<dbReference type="Pfam" id="PF11625">
    <property type="entry name" value="DUF3253"/>
    <property type="match status" value="1"/>
</dbReference>
<protein>
    <submittedName>
        <fullName evidence="1">DUF3253 domain-containing protein</fullName>
    </submittedName>
</protein>
<name>A0A372NYX5_9SPHI</name>
<dbReference type="InterPro" id="IPR036390">
    <property type="entry name" value="WH_DNA-bd_sf"/>
</dbReference>
<dbReference type="RefSeq" id="WP_117390794.1">
    <property type="nucleotide sequence ID" value="NZ_QWDC01000001.1"/>
</dbReference>
<organism evidence="1 2">
    <name type="scientific">Mucilaginibacter conchicola</name>
    <dbReference type="NCBI Taxonomy" id="2303333"/>
    <lineage>
        <taxon>Bacteria</taxon>
        <taxon>Pseudomonadati</taxon>
        <taxon>Bacteroidota</taxon>
        <taxon>Sphingobacteriia</taxon>
        <taxon>Sphingobacteriales</taxon>
        <taxon>Sphingobacteriaceae</taxon>
        <taxon>Mucilaginibacter</taxon>
    </lineage>
</organism>
<reference evidence="1 2" key="1">
    <citation type="submission" date="2018-08" db="EMBL/GenBank/DDBJ databases">
        <title>Mucilaginibacter sp. MYSH2.</title>
        <authorList>
            <person name="Seo T."/>
        </authorList>
    </citation>
    <scope>NUCLEOTIDE SEQUENCE [LARGE SCALE GENOMIC DNA]</scope>
    <source>
        <strain evidence="1 2">MYSH2</strain>
    </source>
</reference>
<dbReference type="SUPFAM" id="SSF46785">
    <property type="entry name" value="Winged helix' DNA-binding domain"/>
    <property type="match status" value="1"/>
</dbReference>
<dbReference type="Gene3D" id="1.10.10.10">
    <property type="entry name" value="Winged helix-like DNA-binding domain superfamily/Winged helix DNA-binding domain"/>
    <property type="match status" value="1"/>
</dbReference>
<evidence type="ECO:0000313" key="2">
    <source>
        <dbReference type="Proteomes" id="UP000264217"/>
    </source>
</evidence>
<dbReference type="OrthoDB" id="711646at2"/>
<dbReference type="AlphaFoldDB" id="A0A372NYX5"/>